<evidence type="ECO:0000313" key="2">
    <source>
        <dbReference type="Proteomes" id="UP000293300"/>
    </source>
</evidence>
<name>A0A4Q9YZS9_9FLAO</name>
<dbReference type="Proteomes" id="UP000293300">
    <property type="component" value="Unassembled WGS sequence"/>
</dbReference>
<reference evidence="1 2" key="1">
    <citation type="submission" date="2019-02" db="EMBL/GenBank/DDBJ databases">
        <title>Flavobacterium sp. RD-2-33 isolated from forest soil.</title>
        <authorList>
            <person name="Chaudhary D.K."/>
        </authorList>
    </citation>
    <scope>NUCLEOTIDE SEQUENCE [LARGE SCALE GENOMIC DNA]</scope>
    <source>
        <strain evidence="1 2">RD-2-33</strain>
    </source>
</reference>
<organism evidence="1 2">
    <name type="scientific">Flavobacterium silvisoli</name>
    <dbReference type="NCBI Taxonomy" id="2529433"/>
    <lineage>
        <taxon>Bacteria</taxon>
        <taxon>Pseudomonadati</taxon>
        <taxon>Bacteroidota</taxon>
        <taxon>Flavobacteriia</taxon>
        <taxon>Flavobacteriales</taxon>
        <taxon>Flavobacteriaceae</taxon>
        <taxon>Flavobacterium</taxon>
    </lineage>
</organism>
<sequence>MKNIFLILIVLTASLSYAQKQKCTIYLLDGSTKEGISRFKADDNVKFRVTEDSEPEIIPKEKIEKIKLDENGIIGTYRFKNVTDEMGRWLKEVSVGEISLYSDKISGAFYGGGVGFNSMGGVGMGGTMMMGGGGDVTYYYVCHKGDNEVFKITSIGNISKNFKKAASEFFKDCPKLVEKIQSKEYKKSDIESVVWFYNNYCVTK</sequence>
<dbReference type="OrthoDB" id="1117699at2"/>
<keyword evidence="2" id="KW-1185">Reference proteome</keyword>
<dbReference type="EMBL" id="SJPE01000007">
    <property type="protein sequence ID" value="TBX69229.1"/>
    <property type="molecule type" value="Genomic_DNA"/>
</dbReference>
<comment type="caution">
    <text evidence="1">The sequence shown here is derived from an EMBL/GenBank/DDBJ whole genome shotgun (WGS) entry which is preliminary data.</text>
</comment>
<proteinExistence type="predicted"/>
<gene>
    <name evidence="1" type="ORF">EZL74_07580</name>
</gene>
<protein>
    <submittedName>
        <fullName evidence="1">Uncharacterized protein</fullName>
    </submittedName>
</protein>
<dbReference type="RefSeq" id="WP_131476003.1">
    <property type="nucleotide sequence ID" value="NZ_SJPE01000007.1"/>
</dbReference>
<evidence type="ECO:0000313" key="1">
    <source>
        <dbReference type="EMBL" id="TBX69229.1"/>
    </source>
</evidence>
<accession>A0A4Q9YZS9</accession>
<dbReference type="AlphaFoldDB" id="A0A4Q9YZS9"/>